<evidence type="ECO:0000256" key="1">
    <source>
        <dbReference type="ARBA" id="ARBA00022714"/>
    </source>
</evidence>
<dbReference type="PANTHER" id="PTHR44379">
    <property type="entry name" value="OXIDOREDUCTASE WITH IRON-SULFUR SUBUNIT"/>
    <property type="match status" value="1"/>
</dbReference>
<sequence>MSKHSFILNGKKVSVDIEDDVRLLWVLRDVLKVRGPKYGCGINQCKACTSHINGKAFTPCSVSVKYIKPTDRITTIEGLADTAGKKKGPNGLHPVQEAWIKNSVPQCGYCQPGQIMAAVDLIEKAKKKGRKVTDADLDNLRNVCRCNTYPRIREAIKEASRNM</sequence>
<dbReference type="Pfam" id="PF01799">
    <property type="entry name" value="Fer2_2"/>
    <property type="match status" value="1"/>
</dbReference>
<dbReference type="CDD" id="cd00207">
    <property type="entry name" value="fer2"/>
    <property type="match status" value="1"/>
</dbReference>
<protein>
    <submittedName>
        <fullName evidence="7">(2Fe-2S)-binding protein</fullName>
    </submittedName>
</protein>
<gene>
    <name evidence="7" type="ORF">GCM10009547_49360</name>
</gene>
<dbReference type="InterPro" id="IPR036010">
    <property type="entry name" value="2Fe-2S_ferredoxin-like_sf"/>
</dbReference>
<proteinExistence type="predicted"/>
<evidence type="ECO:0000259" key="5">
    <source>
        <dbReference type="Pfam" id="PF00111"/>
    </source>
</evidence>
<evidence type="ECO:0000256" key="3">
    <source>
        <dbReference type="ARBA" id="ARBA00023004"/>
    </source>
</evidence>
<dbReference type="PANTHER" id="PTHR44379:SF2">
    <property type="entry name" value="BLR6218 PROTEIN"/>
    <property type="match status" value="1"/>
</dbReference>
<keyword evidence="3" id="KW-0408">Iron</keyword>
<dbReference type="Gene3D" id="3.10.20.30">
    <property type="match status" value="1"/>
</dbReference>
<feature type="domain" description="2Fe-2S ferredoxin-type" evidence="5">
    <location>
        <begin position="7"/>
        <end position="54"/>
    </location>
</feature>
<evidence type="ECO:0000259" key="6">
    <source>
        <dbReference type="Pfam" id="PF01799"/>
    </source>
</evidence>
<dbReference type="SUPFAM" id="SSF47741">
    <property type="entry name" value="CO dehydrogenase ISP C-domain like"/>
    <property type="match status" value="1"/>
</dbReference>
<evidence type="ECO:0000313" key="7">
    <source>
        <dbReference type="EMBL" id="GAA0639350.1"/>
    </source>
</evidence>
<keyword evidence="1" id="KW-0001">2Fe-2S</keyword>
<name>A0ABP3SHI7_9ACTN</name>
<dbReference type="Pfam" id="PF00111">
    <property type="entry name" value="Fer2"/>
    <property type="match status" value="1"/>
</dbReference>
<evidence type="ECO:0000313" key="8">
    <source>
        <dbReference type="Proteomes" id="UP001500957"/>
    </source>
</evidence>
<keyword evidence="2" id="KW-0479">Metal-binding</keyword>
<dbReference type="InterPro" id="IPR001041">
    <property type="entry name" value="2Fe-2S_ferredoxin-type"/>
</dbReference>
<dbReference type="Gene3D" id="1.10.150.120">
    <property type="entry name" value="[2Fe-2S]-binding domain"/>
    <property type="match status" value="1"/>
</dbReference>
<keyword evidence="8" id="KW-1185">Reference proteome</keyword>
<comment type="caution">
    <text evidence="7">The sequence shown here is derived from an EMBL/GenBank/DDBJ whole genome shotgun (WGS) entry which is preliminary data.</text>
</comment>
<dbReference type="InterPro" id="IPR036884">
    <property type="entry name" value="2Fe-2S-bd_dom_sf"/>
</dbReference>
<dbReference type="InterPro" id="IPR012675">
    <property type="entry name" value="Beta-grasp_dom_sf"/>
</dbReference>
<dbReference type="Proteomes" id="UP001500957">
    <property type="component" value="Unassembled WGS sequence"/>
</dbReference>
<keyword evidence="4" id="KW-0411">Iron-sulfur</keyword>
<evidence type="ECO:0000256" key="4">
    <source>
        <dbReference type="ARBA" id="ARBA00023014"/>
    </source>
</evidence>
<dbReference type="RefSeq" id="WP_019873493.1">
    <property type="nucleotide sequence ID" value="NZ_BAAAHE010000068.1"/>
</dbReference>
<dbReference type="SUPFAM" id="SSF54292">
    <property type="entry name" value="2Fe-2S ferredoxin-like"/>
    <property type="match status" value="1"/>
</dbReference>
<dbReference type="InterPro" id="IPR051452">
    <property type="entry name" value="Diverse_Oxidoreductases"/>
</dbReference>
<accession>A0ABP3SHI7</accession>
<dbReference type="InterPro" id="IPR002888">
    <property type="entry name" value="2Fe-2S-bd"/>
</dbReference>
<organism evidence="7 8">
    <name type="scientific">Sporichthya brevicatena</name>
    <dbReference type="NCBI Taxonomy" id="171442"/>
    <lineage>
        <taxon>Bacteria</taxon>
        <taxon>Bacillati</taxon>
        <taxon>Actinomycetota</taxon>
        <taxon>Actinomycetes</taxon>
        <taxon>Sporichthyales</taxon>
        <taxon>Sporichthyaceae</taxon>
        <taxon>Sporichthya</taxon>
    </lineage>
</organism>
<feature type="domain" description="[2Fe-2S]-binding" evidence="6">
    <location>
        <begin position="75"/>
        <end position="157"/>
    </location>
</feature>
<dbReference type="EMBL" id="BAAAHE010000068">
    <property type="protein sequence ID" value="GAA0639350.1"/>
    <property type="molecule type" value="Genomic_DNA"/>
</dbReference>
<reference evidence="8" key="1">
    <citation type="journal article" date="2019" name="Int. J. Syst. Evol. Microbiol.">
        <title>The Global Catalogue of Microorganisms (GCM) 10K type strain sequencing project: providing services to taxonomists for standard genome sequencing and annotation.</title>
        <authorList>
            <consortium name="The Broad Institute Genomics Platform"/>
            <consortium name="The Broad Institute Genome Sequencing Center for Infectious Disease"/>
            <person name="Wu L."/>
            <person name="Ma J."/>
        </authorList>
    </citation>
    <scope>NUCLEOTIDE SEQUENCE [LARGE SCALE GENOMIC DNA]</scope>
    <source>
        <strain evidence="8">JCM 10671</strain>
    </source>
</reference>
<evidence type="ECO:0000256" key="2">
    <source>
        <dbReference type="ARBA" id="ARBA00022723"/>
    </source>
</evidence>